<keyword evidence="1" id="KW-0732">Signal</keyword>
<comment type="caution">
    <text evidence="2">The sequence shown here is derived from an EMBL/GenBank/DDBJ whole genome shotgun (WGS) entry which is preliminary data.</text>
</comment>
<gene>
    <name evidence="2" type="ORF">ACFOEW_17215</name>
</gene>
<dbReference type="Pfam" id="PF04392">
    <property type="entry name" value="ABC_sub_bind"/>
    <property type="match status" value="1"/>
</dbReference>
<feature type="chain" id="PRO_5046084380" evidence="1">
    <location>
        <begin position="28"/>
        <end position="342"/>
    </location>
</feature>
<dbReference type="Proteomes" id="UP001595477">
    <property type="component" value="Unassembled WGS sequence"/>
</dbReference>
<evidence type="ECO:0000313" key="3">
    <source>
        <dbReference type="Proteomes" id="UP001595477"/>
    </source>
</evidence>
<dbReference type="InterPro" id="IPR007487">
    <property type="entry name" value="ABC_transpt-TYRBP-like"/>
</dbReference>
<proteinExistence type="predicted"/>
<organism evidence="2 3">
    <name type="scientific">Alteromonas oceani</name>
    <dbReference type="NCBI Taxonomy" id="2071609"/>
    <lineage>
        <taxon>Bacteria</taxon>
        <taxon>Pseudomonadati</taxon>
        <taxon>Pseudomonadota</taxon>
        <taxon>Gammaproteobacteria</taxon>
        <taxon>Alteromonadales</taxon>
        <taxon>Alteromonadaceae</taxon>
        <taxon>Alteromonas/Salinimonas group</taxon>
        <taxon>Alteromonas</taxon>
    </lineage>
</organism>
<dbReference type="Gene3D" id="3.40.50.2300">
    <property type="match status" value="2"/>
</dbReference>
<evidence type="ECO:0000313" key="2">
    <source>
        <dbReference type="EMBL" id="MFC3203552.1"/>
    </source>
</evidence>
<sequence>MKIKFKSRAMLTRLFLLFTVAPFIACASTKVVVIETMDVPIVTLSSQSFQSTLKQHFNEGIQIEVYNMKGNTADSKRIVDTISETSEPDLIVTVATLASRLAAATEEWKHIPKLFMVVADPIGEGFTKRFGEVSSSKLSGESHVITASNKLNLVSRSLSQSSLKEKWEIALVSSDYPSSVSEVKALQAAITNRHPFSLTHVSTPYLSEAGGADEMIKSIVQKIESSEKQFDALWFTTGPILHHPTAAGAIAQTVGVPILFAEDSQKVKDGAIMGMIVEPEQIGRSLAAKAIQVLTDEAEVRSMPISRITSFQIIINLSAALQHNIVIPSDILRNARVVGTTR</sequence>
<dbReference type="PANTHER" id="PTHR35271:SF1">
    <property type="entry name" value="ABC TRANSPORTER, SUBSTRATE-BINDING LIPOPROTEIN"/>
    <property type="match status" value="1"/>
</dbReference>
<protein>
    <submittedName>
        <fullName evidence="2">ABC transporter substrate-binding protein</fullName>
    </submittedName>
</protein>
<accession>A0ABV7K2H8</accession>
<dbReference type="RefSeq" id="WP_123323728.1">
    <property type="nucleotide sequence ID" value="NZ_JBHRSX010000095.1"/>
</dbReference>
<dbReference type="EMBL" id="JBHRSX010000095">
    <property type="protein sequence ID" value="MFC3203552.1"/>
    <property type="molecule type" value="Genomic_DNA"/>
</dbReference>
<name>A0ABV7K2H8_9ALTE</name>
<feature type="signal peptide" evidence="1">
    <location>
        <begin position="1"/>
        <end position="27"/>
    </location>
</feature>
<keyword evidence="3" id="KW-1185">Reference proteome</keyword>
<evidence type="ECO:0000256" key="1">
    <source>
        <dbReference type="SAM" id="SignalP"/>
    </source>
</evidence>
<reference evidence="3" key="1">
    <citation type="journal article" date="2019" name="Int. J. Syst. Evol. Microbiol.">
        <title>The Global Catalogue of Microorganisms (GCM) 10K type strain sequencing project: providing services to taxonomists for standard genome sequencing and annotation.</title>
        <authorList>
            <consortium name="The Broad Institute Genomics Platform"/>
            <consortium name="The Broad Institute Genome Sequencing Center for Infectious Disease"/>
            <person name="Wu L."/>
            <person name="Ma J."/>
        </authorList>
    </citation>
    <scope>NUCLEOTIDE SEQUENCE [LARGE SCALE GENOMIC DNA]</scope>
    <source>
        <strain evidence="3">KCTC 52449</strain>
    </source>
</reference>
<dbReference type="PANTHER" id="PTHR35271">
    <property type="entry name" value="ABC TRANSPORTER, SUBSTRATE-BINDING LIPOPROTEIN-RELATED"/>
    <property type="match status" value="1"/>
</dbReference>